<dbReference type="SMART" id="SM00248">
    <property type="entry name" value="ANK"/>
    <property type="match status" value="5"/>
</dbReference>
<evidence type="ECO:0000313" key="3">
    <source>
        <dbReference type="EMBL" id="ROV95731.1"/>
    </source>
</evidence>
<dbReference type="EMBL" id="LKEA01000035">
    <property type="protein sequence ID" value="ROV95731.1"/>
    <property type="molecule type" value="Genomic_DNA"/>
</dbReference>
<dbReference type="InterPro" id="IPR036770">
    <property type="entry name" value="Ankyrin_rpt-contain_sf"/>
</dbReference>
<organism evidence="3 4">
    <name type="scientific">Cytospora schulzeri</name>
    <dbReference type="NCBI Taxonomy" id="448051"/>
    <lineage>
        <taxon>Eukaryota</taxon>
        <taxon>Fungi</taxon>
        <taxon>Dikarya</taxon>
        <taxon>Ascomycota</taxon>
        <taxon>Pezizomycotina</taxon>
        <taxon>Sordariomycetes</taxon>
        <taxon>Sordariomycetidae</taxon>
        <taxon>Diaporthales</taxon>
        <taxon>Cytosporaceae</taxon>
        <taxon>Cytospora</taxon>
    </lineage>
</organism>
<feature type="repeat" description="ANK" evidence="1">
    <location>
        <begin position="728"/>
        <end position="760"/>
    </location>
</feature>
<protein>
    <submittedName>
        <fullName evidence="3">Uncharacterized protein</fullName>
    </submittedName>
</protein>
<dbReference type="Pfam" id="PF00023">
    <property type="entry name" value="Ank"/>
    <property type="match status" value="1"/>
</dbReference>
<comment type="caution">
    <text evidence="3">The sequence shown here is derived from an EMBL/GenBank/DDBJ whole genome shotgun (WGS) entry which is preliminary data.</text>
</comment>
<sequence>MFPVPSHNLRHHEHEQCTFDFCEHSRVDFTSVEQRHEKQYCKMQRNEDCGRHEFLLGHKLWEEKAAIWKLYDQSLLDASHPYMAISHVWADGTGAGTWGSGKVNECLWEFFCDIARGFQCEGCWWDTISIPSDDEARAKALNNMHNNYTDARITLVHDLYLREWEWVDAETACFAIVMSPWYSRGWTALELAKSHKVKILFKARNDRYVIKDLDVDILAEISSSSRHYATAKSIRKLRNASIQSLGDLLSILGPRDTSKPRDVPIISGLLAGVHVYGGLSQQEIYQRVLRKLGKVAQGHLFHNSATMSSPGFSWCPTNILDMPLAESDGEVLELRENGDLEGVWKVYATDSVEPDDFIWKDTHPLTKVSLQSALEGRSKDNHVLLVENGDPRSRALLVRLMLDEKNTACCHFVGPVYFRSALGGDNDKIVYLETKLKIGSTEKMQELTGRAWDHLLPTDVANEATNRASPTEDTGSADHEALDAETEINSGPVLIPTDFKDWKAIFYSDKAPDESLFHEHNKIQTSKESVSKLPETMVLYYNCGHENSDSSKSSQSFFYGHKNIIRNVKQWFDQDQTFNPGKLMLLGLDDDNNVKVNQDDMQVAIHLAAEKACLDDRVAALLVEKTDNVDIEERLMGQTALHLAAKSGNYTLDHTAILTVLLEHAKNTDDHSDNTFDNDHSGQSNESLEEKIDENSDGDNDGGNNEASDEESDRDSDVSHGESEWERDKKTALHIAANKGYVSIVSVLLQYGADGDARDGFGRTALMLAAEGGRAQIVEILLNKRDPKSLKQKEHEGTEKDPDKMKELDDALLLAAEGKHAEAIFTLLRGGAKSGLRNSEGKTALHLAIEADDEESTKSLND</sequence>
<dbReference type="PANTHER" id="PTHR39596">
    <property type="match status" value="1"/>
</dbReference>
<feature type="compositionally biased region" description="Basic and acidic residues" evidence="2">
    <location>
        <begin position="670"/>
        <end position="680"/>
    </location>
</feature>
<keyword evidence="4" id="KW-1185">Reference proteome</keyword>
<evidence type="ECO:0000256" key="1">
    <source>
        <dbReference type="PROSITE-ProRule" id="PRU00023"/>
    </source>
</evidence>
<dbReference type="Gene3D" id="1.25.40.20">
    <property type="entry name" value="Ankyrin repeat-containing domain"/>
    <property type="match status" value="2"/>
</dbReference>
<dbReference type="AlphaFoldDB" id="A0A423VXB8"/>
<reference evidence="3 4" key="1">
    <citation type="submission" date="2015-09" db="EMBL/GenBank/DDBJ databases">
        <title>Host preference determinants of Valsa canker pathogens revealed by comparative genomics.</title>
        <authorList>
            <person name="Yin Z."/>
            <person name="Huang L."/>
        </authorList>
    </citation>
    <scope>NUCLEOTIDE SEQUENCE [LARGE SCALE GENOMIC DNA]</scope>
    <source>
        <strain evidence="3 4">03-1</strain>
    </source>
</reference>
<gene>
    <name evidence="3" type="ORF">VMCG_07627</name>
</gene>
<evidence type="ECO:0000313" key="4">
    <source>
        <dbReference type="Proteomes" id="UP000283895"/>
    </source>
</evidence>
<accession>A0A423VXB8</accession>
<dbReference type="PROSITE" id="PS50088">
    <property type="entry name" value="ANK_REPEAT"/>
    <property type="match status" value="3"/>
</dbReference>
<feature type="region of interest" description="Disordered" evidence="2">
    <location>
        <begin position="670"/>
        <end position="727"/>
    </location>
</feature>
<dbReference type="PANTHER" id="PTHR39596:SF2">
    <property type="entry name" value="HET DOMAIN PROTEIN (AFU_ORTHOLOGUE AFUA_1G17550)-RELATED"/>
    <property type="match status" value="1"/>
</dbReference>
<dbReference type="Proteomes" id="UP000283895">
    <property type="component" value="Unassembled WGS sequence"/>
</dbReference>
<name>A0A423VXB8_9PEZI</name>
<dbReference type="Pfam" id="PF12796">
    <property type="entry name" value="Ank_2"/>
    <property type="match status" value="1"/>
</dbReference>
<feature type="compositionally biased region" description="Basic and acidic residues" evidence="2">
    <location>
        <begin position="715"/>
        <end position="727"/>
    </location>
</feature>
<feature type="repeat" description="ANK" evidence="1">
    <location>
        <begin position="636"/>
        <end position="673"/>
    </location>
</feature>
<dbReference type="OrthoDB" id="20872at2759"/>
<evidence type="ECO:0000256" key="2">
    <source>
        <dbReference type="SAM" id="MobiDB-lite"/>
    </source>
</evidence>
<dbReference type="PRINTS" id="PR01415">
    <property type="entry name" value="ANKYRIN"/>
</dbReference>
<feature type="repeat" description="ANK" evidence="1">
    <location>
        <begin position="761"/>
        <end position="784"/>
    </location>
</feature>
<dbReference type="PROSITE" id="PS50297">
    <property type="entry name" value="ANK_REP_REGION"/>
    <property type="match status" value="3"/>
</dbReference>
<dbReference type="SUPFAM" id="SSF48403">
    <property type="entry name" value="Ankyrin repeat"/>
    <property type="match status" value="1"/>
</dbReference>
<dbReference type="InterPro" id="IPR002110">
    <property type="entry name" value="Ankyrin_rpt"/>
</dbReference>
<proteinExistence type="predicted"/>
<dbReference type="STRING" id="356882.A0A423VXB8"/>
<keyword evidence="1" id="KW-0040">ANK repeat</keyword>